<sequence>MNITNKGKKIVNIGELALLPGMTAPLPESYEGNPVVGFLIERGTLSCDQPFCSSAPKAPLIDDASDGADEGAATTSIEEQVKAVKKMNRGELDTACAEHGIEVEDSDTIPTLQKKLIAKIQEG</sequence>
<protein>
    <submittedName>
        <fullName evidence="1">Uncharacterized protein</fullName>
    </submittedName>
</protein>
<organism evidence="1 2">
    <name type="scientific">Flavonifractor plautii</name>
    <name type="common">Fusobacterium plautii</name>
    <dbReference type="NCBI Taxonomy" id="292800"/>
    <lineage>
        <taxon>Bacteria</taxon>
        <taxon>Bacillati</taxon>
        <taxon>Bacillota</taxon>
        <taxon>Clostridia</taxon>
        <taxon>Eubacteriales</taxon>
        <taxon>Oscillospiraceae</taxon>
        <taxon>Flavonifractor</taxon>
    </lineage>
</organism>
<reference evidence="1 2" key="1">
    <citation type="journal article" date="2019" name="Nat. Med.">
        <title>A library of human gut bacterial isolates paired with longitudinal multiomics data enables mechanistic microbiome research.</title>
        <authorList>
            <person name="Poyet M."/>
            <person name="Groussin M."/>
            <person name="Gibbons S.M."/>
            <person name="Avila-Pacheco J."/>
            <person name="Jiang X."/>
            <person name="Kearney S.M."/>
            <person name="Perrotta A.R."/>
            <person name="Berdy B."/>
            <person name="Zhao S."/>
            <person name="Lieberman T.D."/>
            <person name="Swanson P.K."/>
            <person name="Smith M."/>
            <person name="Roesemann S."/>
            <person name="Alexander J.E."/>
            <person name="Rich S.A."/>
            <person name="Livny J."/>
            <person name="Vlamakis H."/>
            <person name="Clish C."/>
            <person name="Bullock K."/>
            <person name="Deik A."/>
            <person name="Scott J."/>
            <person name="Pierce K.A."/>
            <person name="Xavier R.J."/>
            <person name="Alm E.J."/>
        </authorList>
    </citation>
    <scope>NUCLEOTIDE SEQUENCE [LARGE SCALE GENOMIC DNA]</scope>
    <source>
        <strain evidence="1 2">BIOML-A2</strain>
    </source>
</reference>
<proteinExistence type="predicted"/>
<dbReference type="RefSeq" id="WP_172697408.1">
    <property type="nucleotide sequence ID" value="NZ_WKPR01000004.1"/>
</dbReference>
<dbReference type="EMBL" id="WKPR01000004">
    <property type="protein sequence ID" value="MSB19047.1"/>
    <property type="molecule type" value="Genomic_DNA"/>
</dbReference>
<comment type="caution">
    <text evidence="1">The sequence shown here is derived from an EMBL/GenBank/DDBJ whole genome shotgun (WGS) entry which is preliminary data.</text>
</comment>
<dbReference type="AlphaFoldDB" id="A0A6I2R5P4"/>
<name>A0A6I2R5P4_FLAPL</name>
<accession>A0A6I2R5P4</accession>
<evidence type="ECO:0000313" key="1">
    <source>
        <dbReference type="EMBL" id="MSB19047.1"/>
    </source>
</evidence>
<evidence type="ECO:0000313" key="2">
    <source>
        <dbReference type="Proteomes" id="UP000434475"/>
    </source>
</evidence>
<gene>
    <name evidence="1" type="ORF">GKE97_05890</name>
</gene>
<dbReference type="Proteomes" id="UP000434475">
    <property type="component" value="Unassembled WGS sequence"/>
</dbReference>